<dbReference type="SUPFAM" id="SSF52087">
    <property type="entry name" value="CRAL/TRIO domain"/>
    <property type="match status" value="1"/>
</dbReference>
<dbReference type="InterPro" id="IPR001251">
    <property type="entry name" value="CRAL-TRIO_dom"/>
</dbReference>
<protein>
    <recommendedName>
        <fullName evidence="1">CRAL-TRIO domain-containing protein</fullName>
    </recommendedName>
</protein>
<evidence type="ECO:0000259" key="1">
    <source>
        <dbReference type="Pfam" id="PF00650"/>
    </source>
</evidence>
<feature type="domain" description="CRAL-TRIO" evidence="1">
    <location>
        <begin position="42"/>
        <end position="124"/>
    </location>
</feature>
<organism evidence="2">
    <name type="scientific">viral metagenome</name>
    <dbReference type="NCBI Taxonomy" id="1070528"/>
    <lineage>
        <taxon>unclassified sequences</taxon>
        <taxon>metagenomes</taxon>
        <taxon>organismal metagenomes</taxon>
    </lineage>
</organism>
<name>A0A6C0INX0_9ZZZZ</name>
<dbReference type="InterPro" id="IPR036865">
    <property type="entry name" value="CRAL-TRIO_dom_sf"/>
</dbReference>
<dbReference type="Pfam" id="PF00650">
    <property type="entry name" value="CRAL_TRIO"/>
    <property type="match status" value="1"/>
</dbReference>
<accession>A0A6C0INX0</accession>
<evidence type="ECO:0000313" key="2">
    <source>
        <dbReference type="EMBL" id="QHT93213.1"/>
    </source>
</evidence>
<dbReference type="AlphaFoldDB" id="A0A6C0INX0"/>
<sequence length="128" mass="14757">MCKICINNPGSHSFEFVGVQNGMNLYYTCPAKATMYWDTEGILKHYEEVLEQNGEHPWIWLFDGEGFGFLHSMQIATALGLVNLLKNKYGKCLMEIRITHPTVYIKSLYGVIYPFLDEKIDSIIQWGE</sequence>
<dbReference type="EMBL" id="MN740202">
    <property type="protein sequence ID" value="QHT93213.1"/>
    <property type="molecule type" value="Genomic_DNA"/>
</dbReference>
<dbReference type="Gene3D" id="3.40.525.10">
    <property type="entry name" value="CRAL-TRIO lipid binding domain"/>
    <property type="match status" value="1"/>
</dbReference>
<reference evidence="2" key="1">
    <citation type="journal article" date="2020" name="Nature">
        <title>Giant virus diversity and host interactions through global metagenomics.</title>
        <authorList>
            <person name="Schulz F."/>
            <person name="Roux S."/>
            <person name="Paez-Espino D."/>
            <person name="Jungbluth S."/>
            <person name="Walsh D.A."/>
            <person name="Denef V.J."/>
            <person name="McMahon K.D."/>
            <person name="Konstantinidis K.T."/>
            <person name="Eloe-Fadrosh E.A."/>
            <person name="Kyrpides N.C."/>
            <person name="Woyke T."/>
        </authorList>
    </citation>
    <scope>NUCLEOTIDE SEQUENCE</scope>
    <source>
        <strain evidence="2">GVMAG-M-3300023210-19</strain>
    </source>
</reference>
<proteinExistence type="predicted"/>